<dbReference type="SUPFAM" id="SSF81321">
    <property type="entry name" value="Family A G protein-coupled receptor-like"/>
    <property type="match status" value="1"/>
</dbReference>
<protein>
    <submittedName>
        <fullName evidence="4">Non-haem dioxygenase N-terminal domain-containing protein</fullName>
    </submittedName>
</protein>
<reference evidence="4" key="1">
    <citation type="submission" date="2022-11" db="UniProtKB">
        <authorList>
            <consortium name="WormBaseParasite"/>
        </authorList>
    </citation>
    <scope>IDENTIFICATION</scope>
</reference>
<dbReference type="Pfam" id="PF14226">
    <property type="entry name" value="DIOX_N"/>
    <property type="match status" value="1"/>
</dbReference>
<evidence type="ECO:0000313" key="3">
    <source>
        <dbReference type="Proteomes" id="UP000887565"/>
    </source>
</evidence>
<dbReference type="Gene3D" id="2.60.120.330">
    <property type="entry name" value="B-lactam Antibiotic, Isopenicillin N Synthase, Chain"/>
    <property type="match status" value="1"/>
</dbReference>
<dbReference type="SUPFAM" id="SSF51197">
    <property type="entry name" value="Clavaminate synthase-like"/>
    <property type="match status" value="1"/>
</dbReference>
<sequence>MVFLFTKLFRESAIITMVLCMLILNTISMLIIITYATPSFLLNRVLYFNLYFPTTLKLFCWFGELCLLIITAVLHTFLIAKVHWLEASFDNKKAGYLILVASLVAGSIVFSIFYPVPKYGFVIPGYFFGWTNPAVYSFPQQINFSLQGIAVILIVISASVLIVLRAKSRRRINMTNQSTAPATSKVFTIANKNDNGKQDGGDSNFRKTQQRLAYRFIWLCLIFLIRTAAVNTFPLIFTNGNPWSTFISHLLAPIGDSKVAISYLMFSNDVRIASRKLWKRIFCAITCQQVFHQYFPVRVTLLRSQYTVTSMTFEWPVVSLRSYNVRRRNEHIPKELIDQFDRNLRDFGALFIVDHGIDEKVCQKCLNDFKVFFHKPVEEKLKYELSDKKALFVGLQTGSNVTHPDRSRPVFKKVVPLPWECE</sequence>
<organism evidence="3 4">
    <name type="scientific">Romanomermis culicivorax</name>
    <name type="common">Nematode worm</name>
    <dbReference type="NCBI Taxonomy" id="13658"/>
    <lineage>
        <taxon>Eukaryota</taxon>
        <taxon>Metazoa</taxon>
        <taxon>Ecdysozoa</taxon>
        <taxon>Nematoda</taxon>
        <taxon>Enoplea</taxon>
        <taxon>Dorylaimia</taxon>
        <taxon>Mermithida</taxon>
        <taxon>Mermithoidea</taxon>
        <taxon>Mermithidae</taxon>
        <taxon>Romanomermis</taxon>
    </lineage>
</organism>
<dbReference type="InterPro" id="IPR027443">
    <property type="entry name" value="IPNS-like_sf"/>
</dbReference>
<accession>A0A915HIW9</accession>
<dbReference type="WBParaSite" id="nRc.2.0.1.t01379-RA">
    <property type="protein sequence ID" value="nRc.2.0.1.t01379-RA"/>
    <property type="gene ID" value="nRc.2.0.1.g01379"/>
</dbReference>
<keyword evidence="1" id="KW-1133">Transmembrane helix</keyword>
<feature type="transmembrane region" description="Helical" evidence="1">
    <location>
        <begin position="12"/>
        <end position="36"/>
    </location>
</feature>
<dbReference type="Proteomes" id="UP000887565">
    <property type="component" value="Unplaced"/>
</dbReference>
<feature type="domain" description="Non-haem dioxygenase N-terminal" evidence="2">
    <location>
        <begin position="316"/>
        <end position="396"/>
    </location>
</feature>
<name>A0A915HIW9_ROMCU</name>
<keyword evidence="1" id="KW-0812">Transmembrane</keyword>
<dbReference type="AlphaFoldDB" id="A0A915HIW9"/>
<evidence type="ECO:0000313" key="4">
    <source>
        <dbReference type="WBParaSite" id="nRc.2.0.1.t01379-RA"/>
    </source>
</evidence>
<feature type="transmembrane region" description="Helical" evidence="1">
    <location>
        <begin position="216"/>
        <end position="237"/>
    </location>
</feature>
<proteinExistence type="predicted"/>
<evidence type="ECO:0000256" key="1">
    <source>
        <dbReference type="SAM" id="Phobius"/>
    </source>
</evidence>
<dbReference type="InterPro" id="IPR026992">
    <property type="entry name" value="DIOX_N"/>
</dbReference>
<feature type="transmembrane region" description="Helical" evidence="1">
    <location>
        <begin position="144"/>
        <end position="164"/>
    </location>
</feature>
<keyword evidence="3" id="KW-1185">Reference proteome</keyword>
<feature type="transmembrane region" description="Helical" evidence="1">
    <location>
        <begin position="56"/>
        <end position="82"/>
    </location>
</feature>
<keyword evidence="1" id="KW-0472">Membrane</keyword>
<feature type="transmembrane region" description="Helical" evidence="1">
    <location>
        <begin position="94"/>
        <end position="114"/>
    </location>
</feature>
<evidence type="ECO:0000259" key="2">
    <source>
        <dbReference type="Pfam" id="PF14226"/>
    </source>
</evidence>